<keyword evidence="2" id="KW-1185">Reference proteome</keyword>
<sequence length="75" mass="8619">MPLLGSRLLSPILPSFRSLPVTKRKKTRYTRITLLHERFFRSVRLDPDHRPVITHRSLSGFAPTLACLTCSLRCS</sequence>
<comment type="caution">
    <text evidence="1">The sequence shown here is derived from an EMBL/GenBank/DDBJ whole genome shotgun (WGS) entry which is preliminary data.</text>
</comment>
<dbReference type="EMBL" id="MCGN01000010">
    <property type="protein sequence ID" value="ORY92098.1"/>
    <property type="molecule type" value="Genomic_DNA"/>
</dbReference>
<dbReference type="InParanoid" id="A0A1X2H3Z2"/>
<protein>
    <submittedName>
        <fullName evidence="1">Uncharacterized protein</fullName>
    </submittedName>
</protein>
<gene>
    <name evidence="1" type="ORF">BCR43DRAFT_80346</name>
</gene>
<dbReference type="AlphaFoldDB" id="A0A1X2H3Z2"/>
<name>A0A1X2H3Z2_SYNRA</name>
<dbReference type="Proteomes" id="UP000242180">
    <property type="component" value="Unassembled WGS sequence"/>
</dbReference>
<evidence type="ECO:0000313" key="2">
    <source>
        <dbReference type="Proteomes" id="UP000242180"/>
    </source>
</evidence>
<evidence type="ECO:0000313" key="1">
    <source>
        <dbReference type="EMBL" id="ORY92098.1"/>
    </source>
</evidence>
<organism evidence="1 2">
    <name type="scientific">Syncephalastrum racemosum</name>
    <name type="common">Filamentous fungus</name>
    <dbReference type="NCBI Taxonomy" id="13706"/>
    <lineage>
        <taxon>Eukaryota</taxon>
        <taxon>Fungi</taxon>
        <taxon>Fungi incertae sedis</taxon>
        <taxon>Mucoromycota</taxon>
        <taxon>Mucoromycotina</taxon>
        <taxon>Mucoromycetes</taxon>
        <taxon>Mucorales</taxon>
        <taxon>Syncephalastraceae</taxon>
        <taxon>Syncephalastrum</taxon>
    </lineage>
</organism>
<accession>A0A1X2H3Z2</accession>
<proteinExistence type="predicted"/>
<reference evidence="1 2" key="1">
    <citation type="submission" date="2016-07" db="EMBL/GenBank/DDBJ databases">
        <title>Pervasive Adenine N6-methylation of Active Genes in Fungi.</title>
        <authorList>
            <consortium name="DOE Joint Genome Institute"/>
            <person name="Mondo S.J."/>
            <person name="Dannebaum R.O."/>
            <person name="Kuo R.C."/>
            <person name="Labutti K."/>
            <person name="Haridas S."/>
            <person name="Kuo A."/>
            <person name="Salamov A."/>
            <person name="Ahrendt S.R."/>
            <person name="Lipzen A."/>
            <person name="Sullivan W."/>
            <person name="Andreopoulos W.B."/>
            <person name="Clum A."/>
            <person name="Lindquist E."/>
            <person name="Daum C."/>
            <person name="Ramamoorthy G.K."/>
            <person name="Gryganskyi A."/>
            <person name="Culley D."/>
            <person name="Magnuson J.K."/>
            <person name="James T.Y."/>
            <person name="O'Malley M.A."/>
            <person name="Stajich J.E."/>
            <person name="Spatafora J.W."/>
            <person name="Visel A."/>
            <person name="Grigoriev I.V."/>
        </authorList>
    </citation>
    <scope>NUCLEOTIDE SEQUENCE [LARGE SCALE GENOMIC DNA]</scope>
    <source>
        <strain evidence="1 2">NRRL 2496</strain>
    </source>
</reference>